<dbReference type="PANTHER" id="PTHR46162:SF58">
    <property type="entry name" value="TRAF-LIKE FAMILY PROTEIN"/>
    <property type="match status" value="1"/>
</dbReference>
<protein>
    <recommendedName>
        <fullName evidence="1">MATH domain-containing protein</fullName>
    </recommendedName>
</protein>
<dbReference type="OrthoDB" id="1751883at2759"/>
<dbReference type="PANTHER" id="PTHR46162">
    <property type="entry name" value="TRAF-LIKE FAMILY PROTEIN"/>
    <property type="match status" value="1"/>
</dbReference>
<dbReference type="SUPFAM" id="SSF49599">
    <property type="entry name" value="TRAF domain-like"/>
    <property type="match status" value="1"/>
</dbReference>
<dbReference type="AlphaFoldDB" id="A0A5S9X038"/>
<gene>
    <name evidence="2" type="ORF">C24_LOCUS8449</name>
</gene>
<dbReference type="InterPro" id="IPR002083">
    <property type="entry name" value="MATH/TRAF_dom"/>
</dbReference>
<dbReference type="CDD" id="cd00121">
    <property type="entry name" value="MATH"/>
    <property type="match status" value="1"/>
</dbReference>
<feature type="domain" description="MATH" evidence="1">
    <location>
        <begin position="12"/>
        <end position="136"/>
    </location>
</feature>
<dbReference type="Pfam" id="PF22486">
    <property type="entry name" value="MATH_2"/>
    <property type="match status" value="1"/>
</dbReference>
<dbReference type="PROSITE" id="PS50144">
    <property type="entry name" value="MATH"/>
    <property type="match status" value="1"/>
</dbReference>
<organism evidence="2 3">
    <name type="scientific">Arabidopsis thaliana</name>
    <name type="common">Mouse-ear cress</name>
    <dbReference type="NCBI Taxonomy" id="3702"/>
    <lineage>
        <taxon>Eukaryota</taxon>
        <taxon>Viridiplantae</taxon>
        <taxon>Streptophyta</taxon>
        <taxon>Embryophyta</taxon>
        <taxon>Tracheophyta</taxon>
        <taxon>Spermatophyta</taxon>
        <taxon>Magnoliopsida</taxon>
        <taxon>eudicotyledons</taxon>
        <taxon>Gunneridae</taxon>
        <taxon>Pentapetalae</taxon>
        <taxon>rosids</taxon>
        <taxon>malvids</taxon>
        <taxon>Brassicales</taxon>
        <taxon>Brassicaceae</taxon>
        <taxon>Camelineae</taxon>
        <taxon>Arabidopsis</taxon>
    </lineage>
</organism>
<dbReference type="Gene3D" id="2.60.210.10">
    <property type="entry name" value="Apoptosis, Tumor Necrosis Factor Receptor Associated Protein 2, Chain A"/>
    <property type="match status" value="1"/>
</dbReference>
<reference evidence="2 3" key="1">
    <citation type="submission" date="2019-12" db="EMBL/GenBank/DDBJ databases">
        <authorList>
            <person name="Jiao W.-B."/>
            <person name="Schneeberger K."/>
        </authorList>
    </citation>
    <scope>NUCLEOTIDE SEQUENCE [LARGE SCALE GENOMIC DNA]</scope>
    <source>
        <strain evidence="3">cv. C24</strain>
    </source>
</reference>
<evidence type="ECO:0000313" key="2">
    <source>
        <dbReference type="EMBL" id="CAA0369291.1"/>
    </source>
</evidence>
<sequence length="146" mass="16217">MGSFSFEENIKDPIYTWKLNRFSTLYSDSYTSAPFSSGGSSWVLKVYPNGDGFGKGNSSSVYLLSESNEKAYVRAKLRVLDQIRSNHVEKLVDGWPNATANNNGWGFEKFVPFADLKNASKGLVVVEDALKVEVEFIGFSKTQTPP</sequence>
<dbReference type="InterPro" id="IPR008974">
    <property type="entry name" value="TRAF-like"/>
</dbReference>
<dbReference type="EMBL" id="CACSHJ010000088">
    <property type="protein sequence ID" value="CAA0369291.1"/>
    <property type="molecule type" value="Genomic_DNA"/>
</dbReference>
<proteinExistence type="predicted"/>
<evidence type="ECO:0000259" key="1">
    <source>
        <dbReference type="PROSITE" id="PS50144"/>
    </source>
</evidence>
<dbReference type="Proteomes" id="UP000434276">
    <property type="component" value="Unassembled WGS sequence"/>
</dbReference>
<accession>A0A5S9X038</accession>
<name>A0A5S9X038_ARATH</name>
<evidence type="ECO:0000313" key="3">
    <source>
        <dbReference type="Proteomes" id="UP000434276"/>
    </source>
</evidence>